<protein>
    <submittedName>
        <fullName evidence="1">Phosphorylated carbohydrates phosphatase</fullName>
    </submittedName>
</protein>
<dbReference type="NCBIfam" id="TIGR01549">
    <property type="entry name" value="HAD-SF-IA-v1"/>
    <property type="match status" value="1"/>
</dbReference>
<dbReference type="RefSeq" id="WP_042530082.1">
    <property type="nucleotide sequence ID" value="NZ_CDGG01000001.1"/>
</dbReference>
<dbReference type="InterPro" id="IPR023214">
    <property type="entry name" value="HAD_sf"/>
</dbReference>
<dbReference type="OrthoDB" id="9797743at2"/>
<dbReference type="SUPFAM" id="SSF56784">
    <property type="entry name" value="HAD-like"/>
    <property type="match status" value="1"/>
</dbReference>
<dbReference type="Proteomes" id="UP000040453">
    <property type="component" value="Unassembled WGS sequence"/>
</dbReference>
<dbReference type="CDD" id="cd16423">
    <property type="entry name" value="HAD_BPGM-like"/>
    <property type="match status" value="1"/>
</dbReference>
<dbReference type="InterPro" id="IPR023198">
    <property type="entry name" value="PGP-like_dom2"/>
</dbReference>
<name>A0A0A1MDG2_9BACI</name>
<dbReference type="Gene3D" id="1.10.150.240">
    <property type="entry name" value="Putative phosphatase, domain 2"/>
    <property type="match status" value="1"/>
</dbReference>
<dbReference type="PANTHER" id="PTHR18901">
    <property type="entry name" value="2-DEOXYGLUCOSE-6-PHOSPHATE PHOSPHATASE 2"/>
    <property type="match status" value="1"/>
</dbReference>
<dbReference type="NCBIfam" id="TIGR01509">
    <property type="entry name" value="HAD-SF-IA-v3"/>
    <property type="match status" value="1"/>
</dbReference>
<dbReference type="SFLD" id="SFLDG01129">
    <property type="entry name" value="C1.5:_HAD__Beta-PGM__Phosphata"/>
    <property type="match status" value="1"/>
</dbReference>
<dbReference type="InterPro" id="IPR041492">
    <property type="entry name" value="HAD_2"/>
</dbReference>
<sequence length="218" mass="24778">MIKGVIFDFDGLILDTETAWYHAFKKVLQSQFQFELPLEEFVKSVGSDDKQFYPYLQKELGNQLNIEDIQYQAAALHTQYIRNEKAREGVAEYLRDAKDAGLGVALATSSDTSWATSHLKHLNLLSYFDYVVTKDMVDRVKPAPDLFLKALEKLELESHEAIVFEDSLNGLIAAQEINIPTVIVPNPVTASLPFENYHLKLNSMMDMPLQEVIHSLNK</sequence>
<proteinExistence type="predicted"/>
<keyword evidence="2" id="KW-1185">Reference proteome</keyword>
<dbReference type="PRINTS" id="PR00413">
    <property type="entry name" value="HADHALOGNASE"/>
</dbReference>
<gene>
    <name evidence="1" type="ORF">BN997_00951</name>
</gene>
<dbReference type="InterPro" id="IPR006439">
    <property type="entry name" value="HAD-SF_hydro_IA"/>
</dbReference>
<dbReference type="Pfam" id="PF13419">
    <property type="entry name" value="HAD_2"/>
    <property type="match status" value="1"/>
</dbReference>
<dbReference type="Gene3D" id="3.40.50.1000">
    <property type="entry name" value="HAD superfamily/HAD-like"/>
    <property type="match status" value="1"/>
</dbReference>
<dbReference type="EMBL" id="CDGG01000001">
    <property type="protein sequence ID" value="CEI81133.1"/>
    <property type="molecule type" value="Genomic_DNA"/>
</dbReference>
<dbReference type="SFLD" id="SFLDS00003">
    <property type="entry name" value="Haloacid_Dehalogenase"/>
    <property type="match status" value="1"/>
</dbReference>
<reference evidence="1 2" key="1">
    <citation type="submission" date="2014-11" db="EMBL/GenBank/DDBJ databases">
        <authorList>
            <person name="Urmite Genomes Urmite Genomes"/>
        </authorList>
    </citation>
    <scope>NUCLEOTIDE SEQUENCE [LARGE SCALE GENOMIC DNA]</scope>
    <source>
        <strain evidence="1 2">Oc5</strain>
    </source>
</reference>
<dbReference type="InterPro" id="IPR036412">
    <property type="entry name" value="HAD-like_sf"/>
</dbReference>
<accession>A0A0A1MDG2</accession>
<dbReference type="AlphaFoldDB" id="A0A0A1MDG2"/>
<evidence type="ECO:0000313" key="1">
    <source>
        <dbReference type="EMBL" id="CEI81133.1"/>
    </source>
</evidence>
<evidence type="ECO:0000313" key="2">
    <source>
        <dbReference type="Proteomes" id="UP000040453"/>
    </source>
</evidence>
<dbReference type="STRING" id="545501.BN997_00951"/>
<organism evidence="1 2">
    <name type="scientific">Oceanobacillus oncorhynchi</name>
    <dbReference type="NCBI Taxonomy" id="545501"/>
    <lineage>
        <taxon>Bacteria</taxon>
        <taxon>Bacillati</taxon>
        <taxon>Bacillota</taxon>
        <taxon>Bacilli</taxon>
        <taxon>Bacillales</taxon>
        <taxon>Bacillaceae</taxon>
        <taxon>Oceanobacillus</taxon>
    </lineage>
</organism>
<dbReference type="PANTHER" id="PTHR18901:SF38">
    <property type="entry name" value="PSEUDOURIDINE-5'-PHOSPHATASE"/>
    <property type="match status" value="1"/>
</dbReference>